<gene>
    <name evidence="2" type="ORF">HNS30_36005</name>
</gene>
<dbReference type="NCBIfam" id="NF033768">
    <property type="entry name" value="myxo_SS_tail"/>
    <property type="match status" value="1"/>
</dbReference>
<sequence length="215" mass="21672">GVGLVLAGAAFVVARPGGTAANVTPPVQPRPAVAPVANGTAPEAAQGSQQPGAQVAAGTQGQGAPAPAGTQAQGPEGTPPGSVPGGDAVAASVTDSPHVDEGTEETPSRKTVTKPAVKERVSLGIEDIQRVVSNGRSKITGCFERYKSDLPSAAGEVQVQLTIVSSGKVRAGTRGPLASTAVGRCLETQAQSLRFPAHRDQEVTVLMPFSWKVTQ</sequence>
<proteinExistence type="predicted"/>
<feature type="compositionally biased region" description="Low complexity" evidence="1">
    <location>
        <begin position="49"/>
        <end position="76"/>
    </location>
</feature>
<organism evidence="2 3">
    <name type="scientific">Corallococcus exercitus</name>
    <dbReference type="NCBI Taxonomy" id="2316736"/>
    <lineage>
        <taxon>Bacteria</taxon>
        <taxon>Pseudomonadati</taxon>
        <taxon>Myxococcota</taxon>
        <taxon>Myxococcia</taxon>
        <taxon>Myxococcales</taxon>
        <taxon>Cystobacterineae</taxon>
        <taxon>Myxococcaceae</taxon>
        <taxon>Corallococcus</taxon>
    </lineage>
</organism>
<dbReference type="EMBL" id="JABFJW010000473">
    <property type="protein sequence ID" value="NOK14446.1"/>
    <property type="molecule type" value="Genomic_DNA"/>
</dbReference>
<feature type="non-terminal residue" evidence="2">
    <location>
        <position position="1"/>
    </location>
</feature>
<name>A0A7Y4K049_9BACT</name>
<evidence type="ECO:0000313" key="3">
    <source>
        <dbReference type="Proteomes" id="UP000528460"/>
    </source>
</evidence>
<reference evidence="2 3" key="1">
    <citation type="submission" date="2020-05" db="EMBL/GenBank/DDBJ databases">
        <authorList>
            <person name="Whitworth D."/>
        </authorList>
    </citation>
    <scope>NUCLEOTIDE SEQUENCE [LARGE SCALE GENOMIC DNA]</scope>
    <source>
        <strain evidence="2 3">CA046A</strain>
    </source>
</reference>
<evidence type="ECO:0000313" key="2">
    <source>
        <dbReference type="EMBL" id="NOK14446.1"/>
    </source>
</evidence>
<dbReference type="AlphaFoldDB" id="A0A7Y4K049"/>
<dbReference type="InterPro" id="IPR049806">
    <property type="entry name" value="MasK-like_C"/>
</dbReference>
<comment type="caution">
    <text evidence="2">The sequence shown here is derived from an EMBL/GenBank/DDBJ whole genome shotgun (WGS) entry which is preliminary data.</text>
</comment>
<evidence type="ECO:0000256" key="1">
    <source>
        <dbReference type="SAM" id="MobiDB-lite"/>
    </source>
</evidence>
<protein>
    <submittedName>
        <fullName evidence="2">AgmX/PglI C-terminal domain-containing protein</fullName>
    </submittedName>
</protein>
<feature type="region of interest" description="Disordered" evidence="1">
    <location>
        <begin position="16"/>
        <end position="115"/>
    </location>
</feature>
<accession>A0A7Y4K049</accession>
<dbReference type="RefSeq" id="WP_171421542.1">
    <property type="nucleotide sequence ID" value="NZ_JABFJW010000473.1"/>
</dbReference>
<dbReference type="Proteomes" id="UP000528460">
    <property type="component" value="Unassembled WGS sequence"/>
</dbReference>